<organism evidence="2 3">
    <name type="scientific">Passalora fulva</name>
    <name type="common">Tomato leaf mold</name>
    <name type="synonym">Cladosporium fulvum</name>
    <dbReference type="NCBI Taxonomy" id="5499"/>
    <lineage>
        <taxon>Eukaryota</taxon>
        <taxon>Fungi</taxon>
        <taxon>Dikarya</taxon>
        <taxon>Ascomycota</taxon>
        <taxon>Pezizomycotina</taxon>
        <taxon>Dothideomycetes</taxon>
        <taxon>Dothideomycetidae</taxon>
        <taxon>Mycosphaerellales</taxon>
        <taxon>Mycosphaerellaceae</taxon>
        <taxon>Fulvia</taxon>
    </lineage>
</organism>
<name>A0A9Q8P6W0_PASFU</name>
<evidence type="ECO:0000313" key="2">
    <source>
        <dbReference type="EMBL" id="UJO15361.1"/>
    </source>
</evidence>
<dbReference type="Pfam" id="PF20253">
    <property type="entry name" value="DUF6604"/>
    <property type="match status" value="1"/>
</dbReference>
<gene>
    <name evidence="2" type="ORF">CLAFUR5_08641</name>
</gene>
<dbReference type="Proteomes" id="UP000756132">
    <property type="component" value="Chromosome 3"/>
</dbReference>
<evidence type="ECO:0000259" key="1">
    <source>
        <dbReference type="Pfam" id="PF20253"/>
    </source>
</evidence>
<dbReference type="RefSeq" id="XP_047759727.1">
    <property type="nucleotide sequence ID" value="XM_047907789.1"/>
</dbReference>
<reference evidence="2" key="1">
    <citation type="submission" date="2021-12" db="EMBL/GenBank/DDBJ databases">
        <authorList>
            <person name="Zaccaron A."/>
            <person name="Stergiopoulos I."/>
        </authorList>
    </citation>
    <scope>NUCLEOTIDE SEQUENCE</scope>
    <source>
        <strain evidence="2">Race5_Kim</strain>
    </source>
</reference>
<sequence length="102" mass="11682">MDDLSLTEQYQRYKIGTKYVVQWLADTAMDYTIVPTLVLARRENTNTVAGLRDITLSVDSLRQLAREIVERAQCTSRDPKGIDDTIVVLVDVVRGRREFAQH</sequence>
<dbReference type="KEGG" id="ffu:CLAFUR5_08641"/>
<dbReference type="AlphaFoldDB" id="A0A9Q8P6W0"/>
<protein>
    <recommendedName>
        <fullName evidence="1">DUF6604 domain-containing protein</fullName>
    </recommendedName>
</protein>
<reference evidence="2" key="2">
    <citation type="journal article" date="2022" name="Microb. Genom.">
        <title>A chromosome-scale genome assembly of the tomato pathogen Cladosporium fulvum reveals a compartmentalized genome architecture and the presence of a dispensable chromosome.</title>
        <authorList>
            <person name="Zaccaron A.Z."/>
            <person name="Chen L.H."/>
            <person name="Samaras A."/>
            <person name="Stergiopoulos I."/>
        </authorList>
    </citation>
    <scope>NUCLEOTIDE SEQUENCE</scope>
    <source>
        <strain evidence="2">Race5_Kim</strain>
    </source>
</reference>
<keyword evidence="3" id="KW-1185">Reference proteome</keyword>
<dbReference type="GeneID" id="71988519"/>
<evidence type="ECO:0000313" key="3">
    <source>
        <dbReference type="Proteomes" id="UP000756132"/>
    </source>
</evidence>
<accession>A0A9Q8P6W0</accession>
<dbReference type="InterPro" id="IPR046539">
    <property type="entry name" value="DUF6604"/>
</dbReference>
<proteinExistence type="predicted"/>
<dbReference type="EMBL" id="CP090165">
    <property type="protein sequence ID" value="UJO15361.1"/>
    <property type="molecule type" value="Genomic_DNA"/>
</dbReference>
<feature type="domain" description="DUF6604" evidence="1">
    <location>
        <begin position="11"/>
        <end position="101"/>
    </location>
</feature>